<feature type="region of interest" description="Disordered" evidence="1">
    <location>
        <begin position="1"/>
        <end position="86"/>
    </location>
</feature>
<feature type="transmembrane region" description="Helical" evidence="2">
    <location>
        <begin position="229"/>
        <end position="249"/>
    </location>
</feature>
<feature type="compositionally biased region" description="Basic and acidic residues" evidence="1">
    <location>
        <begin position="18"/>
        <end position="45"/>
    </location>
</feature>
<dbReference type="STRING" id="1227499.C493_10982"/>
<name>L9X1Z3_9EURY</name>
<feature type="transmembrane region" description="Helical" evidence="2">
    <location>
        <begin position="321"/>
        <end position="345"/>
    </location>
</feature>
<dbReference type="InterPro" id="IPR002798">
    <property type="entry name" value="SpoIIM-like"/>
</dbReference>
<dbReference type="Pfam" id="PF01944">
    <property type="entry name" value="SpoIIM"/>
    <property type="match status" value="1"/>
</dbReference>
<keyword evidence="2" id="KW-1133">Transmembrane helix</keyword>
<feature type="transmembrane region" description="Helical" evidence="2">
    <location>
        <begin position="120"/>
        <end position="138"/>
    </location>
</feature>
<keyword evidence="2" id="KW-0472">Membrane</keyword>
<protein>
    <recommendedName>
        <fullName evidence="5">Stage II sporulation protein M</fullName>
    </recommendedName>
</protein>
<keyword evidence="2" id="KW-0812">Transmembrane</keyword>
<gene>
    <name evidence="3" type="ORF">C493_10982</name>
</gene>
<proteinExistence type="predicted"/>
<comment type="caution">
    <text evidence="3">The sequence shown here is derived from an EMBL/GenBank/DDBJ whole genome shotgun (WGS) entry which is preliminary data.</text>
</comment>
<accession>L9X1Z3</accession>
<feature type="transmembrane region" description="Helical" evidence="2">
    <location>
        <begin position="92"/>
        <end position="114"/>
    </location>
</feature>
<dbReference type="OrthoDB" id="86288at2157"/>
<evidence type="ECO:0000256" key="1">
    <source>
        <dbReference type="SAM" id="MobiDB-lite"/>
    </source>
</evidence>
<dbReference type="RefSeq" id="WP_007259477.1">
    <property type="nucleotide sequence ID" value="NZ_AOHZ01000049.1"/>
</dbReference>
<feature type="compositionally biased region" description="Gly residues" evidence="1">
    <location>
        <begin position="68"/>
        <end position="78"/>
    </location>
</feature>
<feature type="transmembrane region" description="Helical" evidence="2">
    <location>
        <begin position="159"/>
        <end position="180"/>
    </location>
</feature>
<evidence type="ECO:0000256" key="2">
    <source>
        <dbReference type="SAM" id="Phobius"/>
    </source>
</evidence>
<sequence>MSDDRDWPPDSNDEDAGRDDGQRKEYGVNREYEHDRDSRGTDRPTVDLQDGEGESRASEEDTEWGPGRDPGPGDGGTEPTGAPTPDEETARLWAALTASLAVISLGSAGAIALAYDAPTAVAGAVVLGLGFAAISVVGRTASPALFGYLDEAWAEHRRYVWFSTGLFAVGVALGGLLFAAGVDLTELFLEILQEEFGEDELPGNGGELDGEEQFELTATFFIVNNTPPFLIAAFGALTLGLMTFVIMFFNGVVVGNIAAVTGAEVGLGVVVALLAPHGIFELPALFIAAGVGFRFLHRAVQRIAGSRDALFTTGYVVRTAALLGFAWLILVLAAFVEAYVTFLVADALFGI</sequence>
<reference evidence="3 4" key="1">
    <citation type="journal article" date="2014" name="PLoS Genet.">
        <title>Phylogenetically driven sequencing of extremely halophilic archaea reveals strategies for static and dynamic osmo-response.</title>
        <authorList>
            <person name="Becker E.A."/>
            <person name="Seitzer P.M."/>
            <person name="Tritt A."/>
            <person name="Larsen D."/>
            <person name="Krusor M."/>
            <person name="Yao A.I."/>
            <person name="Wu D."/>
            <person name="Madern D."/>
            <person name="Eisen J.A."/>
            <person name="Darling A.E."/>
            <person name="Facciotti M.T."/>
        </authorList>
    </citation>
    <scope>NUCLEOTIDE SEQUENCE [LARGE SCALE GENOMIC DNA]</scope>
    <source>
        <strain evidence="3 4">JCM 12255</strain>
    </source>
</reference>
<feature type="transmembrane region" description="Helical" evidence="2">
    <location>
        <begin position="282"/>
        <end position="300"/>
    </location>
</feature>
<dbReference type="Proteomes" id="UP000011602">
    <property type="component" value="Unassembled WGS sequence"/>
</dbReference>
<keyword evidence="4" id="KW-1185">Reference proteome</keyword>
<dbReference type="EMBL" id="AOHZ01000049">
    <property type="protein sequence ID" value="ELY55622.1"/>
    <property type="molecule type" value="Genomic_DNA"/>
</dbReference>
<evidence type="ECO:0008006" key="5">
    <source>
        <dbReference type="Google" id="ProtNLM"/>
    </source>
</evidence>
<feature type="transmembrane region" description="Helical" evidence="2">
    <location>
        <begin position="256"/>
        <end position="276"/>
    </location>
</feature>
<dbReference type="AlphaFoldDB" id="L9X1Z3"/>
<dbReference type="eggNOG" id="arCOG01994">
    <property type="taxonomic scope" value="Archaea"/>
</dbReference>
<dbReference type="PATRIC" id="fig|1227499.3.peg.2232"/>
<dbReference type="PANTHER" id="PTHR35337">
    <property type="entry name" value="SLR1478 PROTEIN"/>
    <property type="match status" value="1"/>
</dbReference>
<dbReference type="PANTHER" id="PTHR35337:SF1">
    <property type="entry name" value="SLR1478 PROTEIN"/>
    <property type="match status" value="1"/>
</dbReference>
<evidence type="ECO:0000313" key="3">
    <source>
        <dbReference type="EMBL" id="ELY55622.1"/>
    </source>
</evidence>
<evidence type="ECO:0000313" key="4">
    <source>
        <dbReference type="Proteomes" id="UP000011602"/>
    </source>
</evidence>
<organism evidence="3 4">
    <name type="scientific">Natronolimnohabitans innermongolicus JCM 12255</name>
    <dbReference type="NCBI Taxonomy" id="1227499"/>
    <lineage>
        <taxon>Archaea</taxon>
        <taxon>Methanobacteriati</taxon>
        <taxon>Methanobacteriota</taxon>
        <taxon>Stenosarchaea group</taxon>
        <taxon>Halobacteria</taxon>
        <taxon>Halobacteriales</taxon>
        <taxon>Natrialbaceae</taxon>
        <taxon>Natronolimnohabitans</taxon>
    </lineage>
</organism>